<dbReference type="InterPro" id="IPR013985">
    <property type="entry name" value="Ald_Fedxn_OxRdtase_dom3"/>
</dbReference>
<dbReference type="InterPro" id="IPR051919">
    <property type="entry name" value="W-dependent_AOR"/>
</dbReference>
<gene>
    <name evidence="10" type="ORF">TVG1304136</name>
</gene>
<evidence type="ECO:0000256" key="7">
    <source>
        <dbReference type="ARBA" id="ARBA00023014"/>
    </source>
</evidence>
<dbReference type="InterPro" id="IPR001203">
    <property type="entry name" value="OxRdtase_Ald_Fedxn_C"/>
</dbReference>
<dbReference type="GO" id="GO:0051539">
    <property type="term" value="F:4 iron, 4 sulfur cluster binding"/>
    <property type="evidence" value="ECO:0007669"/>
    <property type="project" value="UniProtKB-KW"/>
</dbReference>
<dbReference type="SMART" id="SM00790">
    <property type="entry name" value="AFOR_N"/>
    <property type="match status" value="1"/>
</dbReference>
<dbReference type="EMBL" id="BA000011">
    <property type="protein sequence ID" value="BAB60405.1"/>
    <property type="molecule type" value="Genomic_DNA"/>
</dbReference>
<dbReference type="Gene3D" id="3.60.9.10">
    <property type="entry name" value="Aldehyde ferredoxin oxidoreductase, N-terminal domain"/>
    <property type="match status" value="1"/>
</dbReference>
<dbReference type="RefSeq" id="WP_010917497.1">
    <property type="nucleotide sequence ID" value="NC_002689.2"/>
</dbReference>
<dbReference type="AlphaFoldDB" id="Q978Z9"/>
<dbReference type="GeneID" id="1441379"/>
<dbReference type="SUPFAM" id="SSF56228">
    <property type="entry name" value="Aldehyde ferredoxin oxidoreductase, N-terminal domain"/>
    <property type="match status" value="1"/>
</dbReference>
<evidence type="ECO:0000259" key="9">
    <source>
        <dbReference type="SMART" id="SM00790"/>
    </source>
</evidence>
<dbReference type="Proteomes" id="UP000001017">
    <property type="component" value="Chromosome"/>
</dbReference>
<sequence length="624" mass="68554">MYGINGKILWVDLTSEKIWEESIPETIYKKYLGGVGLGAYILNREIKGPIDALGPDNVLGFVTGIFNSHNVPLGGRLEVVAKSPMTGTWGDSNCGGKFAPELKNTGYDGIFIRGIAKKPVYLKVIDDKVSIEDASALWGKDAYETETELKKIDPKGQAMVIGVPGEKMMYAAAIMNEYGRAAGRSGLAAVMGSKKLKGIFVRGTKKIQPYDEKLLMETIKKIQIQFRNSMDLVNPWHMFGTTQITESSHLNGDTPIKNWAGVGIVDFGEDNAKKISGEEIRKDVLKSYGCAQCTLACGGHVRRETRYGKVEGHRLEYEGTGAFGGLNLVSDLDAMSMSFELCNRYGLDIITTGAVIAFANECYEKGILTENDVGFKLGFGNADAEVKLTELIGKGEGIGRILGMGQKYASKVIGKGSEQFAMHIGGQDLPMHDPRLMPSLGNTYISDPTPGRHTAGGIGFNEGFELVLPFNHSTSNTKIERYQYNGKGKLQLFAAAGQEIINSTGMCMFSTNIWPNSYPYRDLIKAITGWDINEDELIKIGWRIQVIRHMFNAKQNVNQYEIKPPGRVMGYPPLTAGPTAGVSIDYETLRKEYLEEAGIDRQGKPTKEVIEKLEIEPELIAGLY</sequence>
<proteinExistence type="inferred from homology"/>
<dbReference type="HOGENOM" id="CLU_020364_1_0_2"/>
<evidence type="ECO:0000256" key="1">
    <source>
        <dbReference type="ARBA" id="ARBA00001966"/>
    </source>
</evidence>
<comment type="cofactor">
    <cofactor evidence="8">
        <name>tungstopterin</name>
        <dbReference type="ChEBI" id="CHEBI:30402"/>
    </cofactor>
</comment>
<dbReference type="InterPro" id="IPR036503">
    <property type="entry name" value="Ald_Fedxn_OxRdtase_N_sf"/>
</dbReference>
<dbReference type="eggNOG" id="arCOG00709">
    <property type="taxonomic scope" value="Archaea"/>
</dbReference>
<evidence type="ECO:0000256" key="2">
    <source>
        <dbReference type="ARBA" id="ARBA00011032"/>
    </source>
</evidence>
<dbReference type="OrthoDB" id="30771at2157"/>
<evidence type="ECO:0000256" key="8">
    <source>
        <dbReference type="ARBA" id="ARBA00049934"/>
    </source>
</evidence>
<accession>Q978Z9</accession>
<evidence type="ECO:0000313" key="11">
    <source>
        <dbReference type="Proteomes" id="UP000001017"/>
    </source>
</evidence>
<dbReference type="PhylomeDB" id="Q978Z9"/>
<keyword evidence="7" id="KW-0411">Iron-sulfur</keyword>
<evidence type="ECO:0000256" key="6">
    <source>
        <dbReference type="ARBA" id="ARBA00023004"/>
    </source>
</evidence>
<evidence type="ECO:0000256" key="4">
    <source>
        <dbReference type="ARBA" id="ARBA00022723"/>
    </source>
</evidence>
<evidence type="ECO:0000313" key="10">
    <source>
        <dbReference type="EMBL" id="BAB60405.1"/>
    </source>
</evidence>
<evidence type="ECO:0000256" key="5">
    <source>
        <dbReference type="ARBA" id="ARBA00023002"/>
    </source>
</evidence>
<dbReference type="PANTHER" id="PTHR30038">
    <property type="entry name" value="ALDEHYDE FERREDOXIN OXIDOREDUCTASE"/>
    <property type="match status" value="1"/>
</dbReference>
<dbReference type="Pfam" id="PF02730">
    <property type="entry name" value="AFOR_N"/>
    <property type="match status" value="1"/>
</dbReference>
<dbReference type="STRING" id="273116.gene:9382068"/>
<dbReference type="GO" id="GO:0016625">
    <property type="term" value="F:oxidoreductase activity, acting on the aldehyde or oxo group of donors, iron-sulfur protein as acceptor"/>
    <property type="evidence" value="ECO:0007669"/>
    <property type="project" value="InterPro"/>
</dbReference>
<dbReference type="InterPro" id="IPR013983">
    <property type="entry name" value="Ald_Fedxn_OxRdtase_N"/>
</dbReference>
<organism evidence="10 11">
    <name type="scientific">Thermoplasma volcanium (strain ATCC 51530 / DSM 4299 / JCM 9571 / NBRC 15438 / GSS1)</name>
    <dbReference type="NCBI Taxonomy" id="273116"/>
    <lineage>
        <taxon>Archaea</taxon>
        <taxon>Methanobacteriati</taxon>
        <taxon>Thermoplasmatota</taxon>
        <taxon>Thermoplasmata</taxon>
        <taxon>Thermoplasmatales</taxon>
        <taxon>Thermoplasmataceae</taxon>
        <taxon>Thermoplasma</taxon>
    </lineage>
</organism>
<dbReference type="GO" id="GO:0009055">
    <property type="term" value="F:electron transfer activity"/>
    <property type="evidence" value="ECO:0007669"/>
    <property type="project" value="InterPro"/>
</dbReference>
<dbReference type="SUPFAM" id="SSF48310">
    <property type="entry name" value="Aldehyde ferredoxin oxidoreductase, C-terminal domains"/>
    <property type="match status" value="1"/>
</dbReference>
<keyword evidence="11" id="KW-1185">Reference proteome</keyword>
<dbReference type="PaxDb" id="273116-14325501"/>
<dbReference type="InterPro" id="IPR036021">
    <property type="entry name" value="Tungsten_al_ferr_oxy-like_C"/>
</dbReference>
<dbReference type="InterPro" id="IPR013984">
    <property type="entry name" value="Ald_Fedxn_OxRdtase_dom2"/>
</dbReference>
<reference evidence="10 11" key="2">
    <citation type="journal article" date="2000" name="Proc. Natl. Acad. Sci. U.S.A.">
        <title>Archaeal adaptation to higher temperatures revealed by genomic sequence of Thermoplasma volcanium.</title>
        <authorList>
            <person name="Kawashima T."/>
            <person name="Amano N."/>
            <person name="Koike H."/>
            <person name="Makino S."/>
            <person name="Higuchi S."/>
            <person name="Kawashima-Ohya Y."/>
            <person name="Watanabe K."/>
            <person name="Yamazaki M."/>
            <person name="Kanehori K."/>
            <person name="Kawamoto T."/>
            <person name="Nunoshiba T."/>
            <person name="Yamamoto Y."/>
            <person name="Aramaki H."/>
            <person name="Makino K."/>
            <person name="Suzuki M."/>
        </authorList>
    </citation>
    <scope>NUCLEOTIDE SEQUENCE [LARGE SCALE GENOMIC DNA]</scope>
    <source>
        <strain evidence="11">ATCC 51530 / DSM 4299 / JCM 9571 / NBRC 15438 / GSS1</strain>
    </source>
</reference>
<comment type="cofactor">
    <cofactor evidence="1">
        <name>[4Fe-4S] cluster</name>
        <dbReference type="ChEBI" id="CHEBI:49883"/>
    </cofactor>
</comment>
<dbReference type="Gene3D" id="1.10.569.10">
    <property type="entry name" value="Aldehyde Ferredoxin Oxidoreductase Protein, subunit A, domain 2"/>
    <property type="match status" value="1"/>
</dbReference>
<reference evidence="10 11" key="1">
    <citation type="journal article" date="1999" name="Proc. Jpn. Acad.">
        <title>Determination of the complete genomic DNA sequence of Thermoplasma volvanium GSS1.</title>
        <authorList>
            <person name="Kawashima T."/>
            <person name="Yamamoto Y."/>
            <person name="Aramaki H."/>
            <person name="Nunoshiba T."/>
            <person name="Kawamoto T."/>
            <person name="Watanabe K."/>
            <person name="Yamazaki M."/>
            <person name="Kanehori K."/>
            <person name="Amano N."/>
            <person name="Ohya Y."/>
            <person name="Makino K."/>
            <person name="Suzuki M."/>
        </authorList>
    </citation>
    <scope>NUCLEOTIDE SEQUENCE [LARGE SCALE GENOMIC DNA]</scope>
    <source>
        <strain evidence="11">ATCC 51530 / DSM 4299 / JCM 9571 / NBRC 15438 / GSS1</strain>
    </source>
</reference>
<feature type="domain" description="Aldehyde ferredoxin oxidoreductase N-terminal" evidence="9">
    <location>
        <begin position="4"/>
        <end position="205"/>
    </location>
</feature>
<keyword evidence="5" id="KW-0560">Oxidoreductase</keyword>
<comment type="similarity">
    <text evidence="2">Belongs to the AOR/FOR family.</text>
</comment>
<dbReference type="PANTHER" id="PTHR30038:SF0">
    <property type="entry name" value="TUNGSTEN-CONTAINING ALDEHYDE FERREDOXIN OXIDOREDUCTASE"/>
    <property type="match status" value="1"/>
</dbReference>
<keyword evidence="6" id="KW-0408">Iron</keyword>
<dbReference type="Pfam" id="PF01314">
    <property type="entry name" value="AFOR_C"/>
    <property type="match status" value="1"/>
</dbReference>
<dbReference type="KEGG" id="tvo:TVG1304136"/>
<keyword evidence="4" id="KW-0479">Metal-binding</keyword>
<name>Q978Z9_THEVO</name>
<protein>
    <submittedName>
        <fullName evidence="10">Aldehyde ferredoxin oxidoreductase [AOR]</fullName>
    </submittedName>
</protein>
<keyword evidence="3" id="KW-0004">4Fe-4S</keyword>
<dbReference type="GO" id="GO:0046872">
    <property type="term" value="F:metal ion binding"/>
    <property type="evidence" value="ECO:0007669"/>
    <property type="project" value="UniProtKB-KW"/>
</dbReference>
<evidence type="ECO:0000256" key="3">
    <source>
        <dbReference type="ARBA" id="ARBA00022485"/>
    </source>
</evidence>
<dbReference type="Gene3D" id="1.10.599.10">
    <property type="entry name" value="Aldehyde Ferredoxin Oxidoreductase Protein, subunit A, domain 3"/>
    <property type="match status" value="1"/>
</dbReference>